<dbReference type="Gene3D" id="1.20.90.10">
    <property type="entry name" value="Phospholipase A2 domain"/>
    <property type="match status" value="1"/>
</dbReference>
<proteinExistence type="predicted"/>
<evidence type="ECO:0000313" key="3">
    <source>
        <dbReference type="EMBL" id="KAF2165673.1"/>
    </source>
</evidence>
<keyword evidence="2" id="KW-0732">Signal</keyword>
<keyword evidence="4" id="KW-1185">Reference proteome</keyword>
<accession>A0A6A6CGA3</accession>
<name>A0A6A6CGA3_ZASCE</name>
<dbReference type="EMBL" id="ML993599">
    <property type="protein sequence ID" value="KAF2165673.1"/>
    <property type="molecule type" value="Genomic_DNA"/>
</dbReference>
<feature type="compositionally biased region" description="Polar residues" evidence="1">
    <location>
        <begin position="129"/>
        <end position="147"/>
    </location>
</feature>
<dbReference type="SUPFAM" id="SSF48619">
    <property type="entry name" value="Phospholipase A2, PLA2"/>
    <property type="match status" value="1"/>
</dbReference>
<dbReference type="InterPro" id="IPR036444">
    <property type="entry name" value="PLipase_A2_dom_sf"/>
</dbReference>
<dbReference type="Proteomes" id="UP000799537">
    <property type="component" value="Unassembled WGS sequence"/>
</dbReference>
<feature type="region of interest" description="Disordered" evidence="1">
    <location>
        <begin position="108"/>
        <end position="147"/>
    </location>
</feature>
<evidence type="ECO:0000256" key="1">
    <source>
        <dbReference type="SAM" id="MobiDB-lite"/>
    </source>
</evidence>
<feature type="chain" id="PRO_5025363021" evidence="2">
    <location>
        <begin position="20"/>
        <end position="746"/>
    </location>
</feature>
<dbReference type="OrthoDB" id="3935740at2759"/>
<dbReference type="GO" id="GO:0004623">
    <property type="term" value="F:phospholipase A2 activity"/>
    <property type="evidence" value="ECO:0007669"/>
    <property type="project" value="InterPro"/>
</dbReference>
<organism evidence="3 4">
    <name type="scientific">Zasmidium cellare ATCC 36951</name>
    <dbReference type="NCBI Taxonomy" id="1080233"/>
    <lineage>
        <taxon>Eukaryota</taxon>
        <taxon>Fungi</taxon>
        <taxon>Dikarya</taxon>
        <taxon>Ascomycota</taxon>
        <taxon>Pezizomycotina</taxon>
        <taxon>Dothideomycetes</taxon>
        <taxon>Dothideomycetidae</taxon>
        <taxon>Mycosphaerellales</taxon>
        <taxon>Mycosphaerellaceae</taxon>
        <taxon>Zasmidium</taxon>
    </lineage>
</organism>
<evidence type="ECO:0000256" key="2">
    <source>
        <dbReference type="SAM" id="SignalP"/>
    </source>
</evidence>
<dbReference type="AlphaFoldDB" id="A0A6A6CGA3"/>
<protein>
    <submittedName>
        <fullName evidence="3">Uncharacterized protein</fullName>
    </submittedName>
</protein>
<dbReference type="GO" id="GO:0050482">
    <property type="term" value="P:arachidonate secretion"/>
    <property type="evidence" value="ECO:0007669"/>
    <property type="project" value="InterPro"/>
</dbReference>
<dbReference type="GO" id="GO:0006644">
    <property type="term" value="P:phospholipid metabolic process"/>
    <property type="evidence" value="ECO:0007669"/>
    <property type="project" value="InterPro"/>
</dbReference>
<dbReference type="GeneID" id="54560298"/>
<gene>
    <name evidence="3" type="ORF">M409DRAFT_23963</name>
</gene>
<sequence length="746" mass="78693">MQLVQFWSLTLLLVSPASAAAAVQYCGAVGVSTKLPYFTSAFSTLRSSAACGKHRAADTKCQSYAIGTGLCLHYASPVASLFKASSISPWKLYDRICAPVVPSFPSNTGSASTPTAGTDGHTSIDVGGSVTSPVIATTDSPDLPSSSVVFPTDDKSFTVTYTYYEEPLPSIISMGSPPIDGLPAPTSGLPNLPCIVDPSSTNSQFNLLGSNFVPLVSTSGKLQPLPTPTSEAQAKAMGPPDSVALPYFFFQKPASGTGAYDIVLAGSTAQYIAKTSIGGMILTSASTGTTAKTVNGQSIITSIFNVDCKGRISVQQGTTLYTWDVNSDGTAATFVTGAPTNNRTMVTYSMQMKAKAARNRRRSIWTEGAAPRCPNSPANLHAAVFPGARGLAPNGCGAAKGFDFVPDFSFGKCCDGHDNCYDDCNRGTWEGCNNQFHDCMRGSGCDYLNNWYSYIPYLACLKAADFYYWSVTGSIGRGAFYSANTERCKCYCPDSQALCGTQPNGPYTCTNLFSTDVNNCGACGRTCSAKSTCTKGSCTCPIDQCGDRCVNLKDNPNHCGSCSTKCPSGQDCYQGQCYLPPPNKCASVDGFSISPPVEQWSTCPQGCSADGFTQPLSPYYTGSPTLGWKIAKNGYATIGTTVKMCPGTDYLLSFNTNHCDGIGIHCNVKWKFGQRDWSALQGFPTPDDCHDHASPQYEVPGFNVGDAGTTGDGLALDVPFAVYLSCDGETFSVKISGFELVAQGSG</sequence>
<reference evidence="3" key="1">
    <citation type="journal article" date="2020" name="Stud. Mycol.">
        <title>101 Dothideomycetes genomes: a test case for predicting lifestyles and emergence of pathogens.</title>
        <authorList>
            <person name="Haridas S."/>
            <person name="Albert R."/>
            <person name="Binder M."/>
            <person name="Bloem J."/>
            <person name="Labutti K."/>
            <person name="Salamov A."/>
            <person name="Andreopoulos B."/>
            <person name="Baker S."/>
            <person name="Barry K."/>
            <person name="Bills G."/>
            <person name="Bluhm B."/>
            <person name="Cannon C."/>
            <person name="Castanera R."/>
            <person name="Culley D."/>
            <person name="Daum C."/>
            <person name="Ezra D."/>
            <person name="Gonzalez J."/>
            <person name="Henrissat B."/>
            <person name="Kuo A."/>
            <person name="Liang C."/>
            <person name="Lipzen A."/>
            <person name="Lutzoni F."/>
            <person name="Magnuson J."/>
            <person name="Mondo S."/>
            <person name="Nolan M."/>
            <person name="Ohm R."/>
            <person name="Pangilinan J."/>
            <person name="Park H.-J."/>
            <person name="Ramirez L."/>
            <person name="Alfaro M."/>
            <person name="Sun H."/>
            <person name="Tritt A."/>
            <person name="Yoshinaga Y."/>
            <person name="Zwiers L.-H."/>
            <person name="Turgeon B."/>
            <person name="Goodwin S."/>
            <person name="Spatafora J."/>
            <person name="Crous P."/>
            <person name="Grigoriev I."/>
        </authorList>
    </citation>
    <scope>NUCLEOTIDE SEQUENCE</scope>
    <source>
        <strain evidence="3">ATCC 36951</strain>
    </source>
</reference>
<dbReference type="RefSeq" id="XP_033666562.1">
    <property type="nucleotide sequence ID" value="XM_033807026.1"/>
</dbReference>
<feature type="signal peptide" evidence="2">
    <location>
        <begin position="1"/>
        <end position="19"/>
    </location>
</feature>
<evidence type="ECO:0000313" key="4">
    <source>
        <dbReference type="Proteomes" id="UP000799537"/>
    </source>
</evidence>